<evidence type="ECO:0000313" key="7">
    <source>
        <dbReference type="EMBL" id="PWJ60207.1"/>
    </source>
</evidence>
<proteinExistence type="inferred from homology"/>
<feature type="transmembrane region" description="Helical" evidence="5">
    <location>
        <begin position="7"/>
        <end position="24"/>
    </location>
</feature>
<dbReference type="PANTHER" id="PTHR13847">
    <property type="entry name" value="SARCOSINE DEHYDROGENASE-RELATED"/>
    <property type="match status" value="1"/>
</dbReference>
<protein>
    <submittedName>
        <fullName evidence="7">D-amino-acid dehydrogenase</fullName>
    </submittedName>
</protein>
<keyword evidence="3" id="KW-0285">Flavoprotein</keyword>
<evidence type="ECO:0000259" key="6">
    <source>
        <dbReference type="Pfam" id="PF01266"/>
    </source>
</evidence>
<dbReference type="Gene3D" id="3.50.50.60">
    <property type="entry name" value="FAD/NAD(P)-binding domain"/>
    <property type="match status" value="2"/>
</dbReference>
<comment type="similarity">
    <text evidence="2">Belongs to the DadA oxidoreductase family.</text>
</comment>
<dbReference type="SUPFAM" id="SSF54373">
    <property type="entry name" value="FAD-linked reductases, C-terminal domain"/>
    <property type="match status" value="1"/>
</dbReference>
<keyword evidence="5" id="KW-0472">Membrane</keyword>
<dbReference type="RefSeq" id="WP_109672322.1">
    <property type="nucleotide sequence ID" value="NZ_QGDT01000001.1"/>
</dbReference>
<dbReference type="PANTHER" id="PTHR13847:SF286">
    <property type="entry name" value="D-AMINO ACID DEHYDROGENASE"/>
    <property type="match status" value="1"/>
</dbReference>
<dbReference type="InterPro" id="IPR036188">
    <property type="entry name" value="FAD/NAD-bd_sf"/>
</dbReference>
<keyword evidence="4" id="KW-0560">Oxidoreductase</keyword>
<dbReference type="Proteomes" id="UP000245880">
    <property type="component" value="Unassembled WGS sequence"/>
</dbReference>
<accession>A0A316BCM3</accession>
<comment type="cofactor">
    <cofactor evidence="1">
        <name>FAD</name>
        <dbReference type="ChEBI" id="CHEBI:57692"/>
    </cofactor>
</comment>
<dbReference type="SUPFAM" id="SSF51905">
    <property type="entry name" value="FAD/NAD(P)-binding domain"/>
    <property type="match status" value="1"/>
</dbReference>
<dbReference type="Pfam" id="PF01266">
    <property type="entry name" value="DAO"/>
    <property type="match status" value="1"/>
</dbReference>
<evidence type="ECO:0000256" key="1">
    <source>
        <dbReference type="ARBA" id="ARBA00001974"/>
    </source>
</evidence>
<evidence type="ECO:0000256" key="5">
    <source>
        <dbReference type="SAM" id="Phobius"/>
    </source>
</evidence>
<dbReference type="EMBL" id="QGDT01000001">
    <property type="protein sequence ID" value="PWJ60207.1"/>
    <property type="molecule type" value="Genomic_DNA"/>
</dbReference>
<dbReference type="GO" id="GO:0005737">
    <property type="term" value="C:cytoplasm"/>
    <property type="evidence" value="ECO:0007669"/>
    <property type="project" value="TreeGrafter"/>
</dbReference>
<keyword evidence="8" id="KW-1185">Reference proteome</keyword>
<keyword evidence="5" id="KW-0812">Transmembrane</keyword>
<dbReference type="Gene3D" id="3.30.9.10">
    <property type="entry name" value="D-Amino Acid Oxidase, subunit A, domain 2"/>
    <property type="match status" value="1"/>
</dbReference>
<evidence type="ECO:0000313" key="8">
    <source>
        <dbReference type="Proteomes" id="UP000245880"/>
    </source>
</evidence>
<dbReference type="AlphaFoldDB" id="A0A316BCM3"/>
<feature type="domain" description="FAD dependent oxidoreductase" evidence="6">
    <location>
        <begin position="7"/>
        <end position="399"/>
    </location>
</feature>
<gene>
    <name evidence="7" type="ORF">CLV98_101388</name>
</gene>
<evidence type="ECO:0000256" key="3">
    <source>
        <dbReference type="ARBA" id="ARBA00022630"/>
    </source>
</evidence>
<dbReference type="OrthoDB" id="9794226at2"/>
<sequence>MGKKGTVLVIGGGIMGLSSAYYLLKDGWQVTVLDKGDFTDNASQGNAGMLVPSHFVPMAAPGMVSKGIRWMFDSKSPFYVKPALSWSLASWGLQFMRSATEAQVQRASVPLRDYHLFSQQLYNDLQNDPEFDFKLQHKGILMLFKSVKAGEEEWQVAQKASELGLDVALLNGKEVQALEPHARLEVLGAAHYRCDAHLDPSLLCSQLLQHLRHKGVELRSQSAVTGFSITEGVVREVATNTNTYQADLVVMTAGAWLPDLARKAGLKIPVMPGKGYSILEPLGSKPMLHPSLLVEAKVAVTPFAGFVRFGGTMELGAMDRRINMKRVEGILGAVPNYYPDFRPVIPPLEKIWFGYRPCSPDGLPYLGYARGLKNLIVAGGHGMMGVSLGLGTGQLVAQLAMGQRPSVDLSLYAPDRFQ</sequence>
<comment type="caution">
    <text evidence="7">The sequence shown here is derived from an EMBL/GenBank/DDBJ whole genome shotgun (WGS) entry which is preliminary data.</text>
</comment>
<dbReference type="GO" id="GO:0016491">
    <property type="term" value="F:oxidoreductase activity"/>
    <property type="evidence" value="ECO:0007669"/>
    <property type="project" value="UniProtKB-KW"/>
</dbReference>
<organism evidence="7 8">
    <name type="scientific">Dyadobacter jejuensis</name>
    <dbReference type="NCBI Taxonomy" id="1082580"/>
    <lineage>
        <taxon>Bacteria</taxon>
        <taxon>Pseudomonadati</taxon>
        <taxon>Bacteroidota</taxon>
        <taxon>Cytophagia</taxon>
        <taxon>Cytophagales</taxon>
        <taxon>Spirosomataceae</taxon>
        <taxon>Dyadobacter</taxon>
    </lineage>
</organism>
<dbReference type="InterPro" id="IPR006076">
    <property type="entry name" value="FAD-dep_OxRdtase"/>
</dbReference>
<reference evidence="7 8" key="1">
    <citation type="submission" date="2018-03" db="EMBL/GenBank/DDBJ databases">
        <title>Genomic Encyclopedia of Archaeal and Bacterial Type Strains, Phase II (KMG-II): from individual species to whole genera.</title>
        <authorList>
            <person name="Goeker M."/>
        </authorList>
    </citation>
    <scope>NUCLEOTIDE SEQUENCE [LARGE SCALE GENOMIC DNA]</scope>
    <source>
        <strain evidence="7 8">DSM 100346</strain>
    </source>
</reference>
<evidence type="ECO:0000256" key="2">
    <source>
        <dbReference type="ARBA" id="ARBA00009410"/>
    </source>
</evidence>
<name>A0A316BCM3_9BACT</name>
<keyword evidence="5" id="KW-1133">Transmembrane helix</keyword>
<evidence type="ECO:0000256" key="4">
    <source>
        <dbReference type="ARBA" id="ARBA00023002"/>
    </source>
</evidence>